<feature type="compositionally biased region" description="Basic residues" evidence="1">
    <location>
        <begin position="73"/>
        <end position="86"/>
    </location>
</feature>
<name>A0A4D6L3D7_VIGUN</name>
<proteinExistence type="predicted"/>
<gene>
    <name evidence="2" type="ORF">DEO72_LG2g3355</name>
</gene>
<dbReference type="AlphaFoldDB" id="A0A4D6L3D7"/>
<evidence type="ECO:0000313" key="3">
    <source>
        <dbReference type="Proteomes" id="UP000501690"/>
    </source>
</evidence>
<evidence type="ECO:0000256" key="1">
    <source>
        <dbReference type="SAM" id="MobiDB-lite"/>
    </source>
</evidence>
<feature type="compositionally biased region" description="Polar residues" evidence="1">
    <location>
        <begin position="49"/>
        <end position="61"/>
    </location>
</feature>
<dbReference type="EMBL" id="CP039346">
    <property type="protein sequence ID" value="QCD83013.1"/>
    <property type="molecule type" value="Genomic_DNA"/>
</dbReference>
<feature type="region of interest" description="Disordered" evidence="1">
    <location>
        <begin position="49"/>
        <end position="105"/>
    </location>
</feature>
<feature type="compositionally biased region" description="Polar residues" evidence="1">
    <location>
        <begin position="96"/>
        <end position="105"/>
    </location>
</feature>
<dbReference type="Proteomes" id="UP000501690">
    <property type="component" value="Linkage Group LG2"/>
</dbReference>
<accession>A0A4D6L3D7</accession>
<organism evidence="2 3">
    <name type="scientific">Vigna unguiculata</name>
    <name type="common">Cowpea</name>
    <dbReference type="NCBI Taxonomy" id="3917"/>
    <lineage>
        <taxon>Eukaryota</taxon>
        <taxon>Viridiplantae</taxon>
        <taxon>Streptophyta</taxon>
        <taxon>Embryophyta</taxon>
        <taxon>Tracheophyta</taxon>
        <taxon>Spermatophyta</taxon>
        <taxon>Magnoliopsida</taxon>
        <taxon>eudicotyledons</taxon>
        <taxon>Gunneridae</taxon>
        <taxon>Pentapetalae</taxon>
        <taxon>rosids</taxon>
        <taxon>fabids</taxon>
        <taxon>Fabales</taxon>
        <taxon>Fabaceae</taxon>
        <taxon>Papilionoideae</taxon>
        <taxon>50 kb inversion clade</taxon>
        <taxon>NPAAA clade</taxon>
        <taxon>indigoferoid/millettioid clade</taxon>
        <taxon>Phaseoleae</taxon>
        <taxon>Vigna</taxon>
    </lineage>
</organism>
<evidence type="ECO:0000313" key="2">
    <source>
        <dbReference type="EMBL" id="QCD83013.1"/>
    </source>
</evidence>
<reference evidence="2 3" key="1">
    <citation type="submission" date="2019-04" db="EMBL/GenBank/DDBJ databases">
        <title>An improved genome assembly and genetic linkage map for asparagus bean, Vigna unguiculata ssp. sesquipedialis.</title>
        <authorList>
            <person name="Xia Q."/>
            <person name="Zhang R."/>
            <person name="Dong Y."/>
        </authorList>
    </citation>
    <scope>NUCLEOTIDE SEQUENCE [LARGE SCALE GENOMIC DNA]</scope>
    <source>
        <tissue evidence="2">Leaf</tissue>
    </source>
</reference>
<keyword evidence="3" id="KW-1185">Reference proteome</keyword>
<protein>
    <submittedName>
        <fullName evidence="2">Uncharacterized protein</fullName>
    </submittedName>
</protein>
<sequence length="166" mass="18199">MHDVSGMRTSNSPSAPATIFSQVSSCSTLPPPKATTSAHALVRILSLQHNSRPATTTTAHYSSPRPLAPPPSRSRRQQQPRRRLHIKPPLLHQDSPRSTTPLGRGYNSSEFVSVISSVHPADTTMTCSRKSFTRPPPRLWNVNPTPFFCNNHGALSAFLPPPRQPP</sequence>